<dbReference type="EnsemblPlants" id="AUR62042856-RA">
    <property type="protein sequence ID" value="AUR62042856-RA:cds"/>
    <property type="gene ID" value="AUR62042856"/>
</dbReference>
<keyword evidence="2" id="KW-1185">Reference proteome</keyword>
<dbReference type="Proteomes" id="UP000596660">
    <property type="component" value="Unplaced"/>
</dbReference>
<name>A0A803NA57_CHEQI</name>
<sequence length="178" mass="20099">YTPGQCFERCVTIRHARKAAKRRLDLKKKQDEVVPKKQALDDISSMGNTSCVPAVIGSNSGSKVVRWDRTLSVYPRLMKASDVMVDNPGQFICPATCLQIGHRVSGLAADDELEPRILYFLLPMELFYSVLTMRFCKFPSDRKRSESNGQITEPDASITVFVRQRSWRPALETIVEAC</sequence>
<evidence type="ECO:0000313" key="2">
    <source>
        <dbReference type="Proteomes" id="UP000596660"/>
    </source>
</evidence>
<accession>A0A803NA57</accession>
<dbReference type="Pfam" id="PF14009">
    <property type="entry name" value="PADRE"/>
    <property type="match status" value="1"/>
</dbReference>
<dbReference type="InterPro" id="IPR025322">
    <property type="entry name" value="PADRE_dom"/>
</dbReference>
<dbReference type="OMA" id="EKVIYES"/>
<dbReference type="PANTHER" id="PTHR33052">
    <property type="entry name" value="DUF4228 DOMAIN PROTEIN-RELATED"/>
    <property type="match status" value="1"/>
</dbReference>
<reference evidence="1" key="1">
    <citation type="journal article" date="2017" name="Nature">
        <title>The genome of Chenopodium quinoa.</title>
        <authorList>
            <person name="Jarvis D.E."/>
            <person name="Ho Y.S."/>
            <person name="Lightfoot D.J."/>
            <person name="Schmoeckel S.M."/>
            <person name="Li B."/>
            <person name="Borm T.J.A."/>
            <person name="Ohyanagi H."/>
            <person name="Mineta K."/>
            <person name="Michell C.T."/>
            <person name="Saber N."/>
            <person name="Kharbatia N.M."/>
            <person name="Rupper R.R."/>
            <person name="Sharp A.R."/>
            <person name="Dally N."/>
            <person name="Boughton B.A."/>
            <person name="Woo Y.H."/>
            <person name="Gao G."/>
            <person name="Schijlen E.G.W.M."/>
            <person name="Guo X."/>
            <person name="Momin A.A."/>
            <person name="Negrao S."/>
            <person name="Al-Babili S."/>
            <person name="Gehring C."/>
            <person name="Roessner U."/>
            <person name="Jung C."/>
            <person name="Murphy K."/>
            <person name="Arold S.T."/>
            <person name="Gojobori T."/>
            <person name="van der Linden C.G."/>
            <person name="van Loo E.N."/>
            <person name="Jellen E.N."/>
            <person name="Maughan P.J."/>
            <person name="Tester M."/>
        </authorList>
    </citation>
    <scope>NUCLEOTIDE SEQUENCE [LARGE SCALE GENOMIC DNA]</scope>
    <source>
        <strain evidence="1">cv. PI 614886</strain>
    </source>
</reference>
<dbReference type="AlphaFoldDB" id="A0A803NA57"/>
<dbReference type="Gramene" id="AUR62042856-RA">
    <property type="protein sequence ID" value="AUR62042856-RA:cds"/>
    <property type="gene ID" value="AUR62042856"/>
</dbReference>
<protein>
    <submittedName>
        <fullName evidence="1">Uncharacterized protein</fullName>
    </submittedName>
</protein>
<organism evidence="1 2">
    <name type="scientific">Chenopodium quinoa</name>
    <name type="common">Quinoa</name>
    <dbReference type="NCBI Taxonomy" id="63459"/>
    <lineage>
        <taxon>Eukaryota</taxon>
        <taxon>Viridiplantae</taxon>
        <taxon>Streptophyta</taxon>
        <taxon>Embryophyta</taxon>
        <taxon>Tracheophyta</taxon>
        <taxon>Spermatophyta</taxon>
        <taxon>Magnoliopsida</taxon>
        <taxon>eudicotyledons</taxon>
        <taxon>Gunneridae</taxon>
        <taxon>Pentapetalae</taxon>
        <taxon>Caryophyllales</taxon>
        <taxon>Chenopodiaceae</taxon>
        <taxon>Chenopodioideae</taxon>
        <taxon>Atripliceae</taxon>
        <taxon>Chenopodium</taxon>
    </lineage>
</organism>
<evidence type="ECO:0000313" key="1">
    <source>
        <dbReference type="EnsemblPlants" id="AUR62042856-RA:cds"/>
    </source>
</evidence>
<proteinExistence type="predicted"/>
<reference evidence="1" key="2">
    <citation type="submission" date="2021-03" db="UniProtKB">
        <authorList>
            <consortium name="EnsemblPlants"/>
        </authorList>
    </citation>
    <scope>IDENTIFICATION</scope>
</reference>